<dbReference type="InterPro" id="IPR013083">
    <property type="entry name" value="Znf_RING/FYVE/PHD"/>
</dbReference>
<accession>A0A0R3VW61</accession>
<sequence length="677" mass="73307">MYHRACIDPWLLKHRSCPLCKQNILIACGLSLAEEDAASCSATTSEVNSGFSLSVTSSASPSTSSISASLEGLFCPLLVLFSCRHRRRRHYHHHFYRNFHHVRRPSSSLDEVSVPFGGRRVLGSASENSSSSITARSLPSDLLFHTAAISPSILEKGTRFPAEESDEEDERGSVEGAMRRRGRRNFICCSCCGGRGTGMEKEAPIESLPSPQLTPPTCGTTLPPALIYAPPVAHPSAMLLYHLPHSIPLGQIPMATKADLPSYEQATAAMSQAAFVALPASPLECPHQPVISWSPHFPTEPRQQGITDLLDPSKRSYPGAKTSVVYAVLSTSGARMSVSSGAPPATILCSSNTKLPIFVDVNSPRVTGVFEGQRQCLLSSSSSPPLVQTRESPPPAYFLATIAANGKPMGTSLHPLRRVARFLATHLLSTPLTKQQHLRHRHYTSFLSGLKHYQQHWEPKRRLKPRPRRLHETSPSATVVETAAAPVIRRHHRLRGYHRVGVLAKTLELNHEGVIISSRSGTPAIAAESSPIPSSHPPPLSGRTASQRCTPNSVSESSSEGTHRASLRHTRVHSVRVTVEPQAQYHAERDAASCEALHNAHLHDTGSENSLPRMDSLPTPLKSSAPTDADVTVTTAAVAASLWRRRSFGSAPAIYSPISHLTDIISSSSPSFPLPPL</sequence>
<dbReference type="AlphaFoldDB" id="A0A0R3VW61"/>
<reference evidence="4" key="1">
    <citation type="submission" date="2017-02" db="UniProtKB">
        <authorList>
            <consortium name="WormBaseParasite"/>
        </authorList>
    </citation>
    <scope>IDENTIFICATION</scope>
</reference>
<feature type="compositionally biased region" description="Polar residues" evidence="1">
    <location>
        <begin position="543"/>
        <end position="560"/>
    </location>
</feature>
<dbReference type="EMBL" id="UYRS01000501">
    <property type="protein sequence ID" value="VDK23426.1"/>
    <property type="molecule type" value="Genomic_DNA"/>
</dbReference>
<gene>
    <name evidence="2" type="ORF">TASK_LOCUS1656</name>
</gene>
<feature type="region of interest" description="Disordered" evidence="1">
    <location>
        <begin position="525"/>
        <end position="573"/>
    </location>
</feature>
<dbReference type="SUPFAM" id="SSF57850">
    <property type="entry name" value="RING/U-box"/>
    <property type="match status" value="1"/>
</dbReference>
<proteinExistence type="predicted"/>
<dbReference type="Gene3D" id="3.30.40.10">
    <property type="entry name" value="Zinc/RING finger domain, C3HC4 (zinc finger)"/>
    <property type="match status" value="1"/>
</dbReference>
<feature type="region of interest" description="Disordered" evidence="1">
    <location>
        <begin position="155"/>
        <end position="176"/>
    </location>
</feature>
<dbReference type="OrthoDB" id="21204at2759"/>
<feature type="region of interest" description="Disordered" evidence="1">
    <location>
        <begin position="603"/>
        <end position="627"/>
    </location>
</feature>
<evidence type="ECO:0000313" key="4">
    <source>
        <dbReference type="WBParaSite" id="TASK_0000165501-mRNA-1"/>
    </source>
</evidence>
<evidence type="ECO:0000256" key="1">
    <source>
        <dbReference type="SAM" id="MobiDB-lite"/>
    </source>
</evidence>
<protein>
    <submittedName>
        <fullName evidence="4">RING-type domain-containing protein</fullName>
    </submittedName>
</protein>
<feature type="region of interest" description="Disordered" evidence="1">
    <location>
        <begin position="458"/>
        <end position="478"/>
    </location>
</feature>
<name>A0A0R3VW61_TAEAS</name>
<dbReference type="Proteomes" id="UP000282613">
    <property type="component" value="Unassembled WGS sequence"/>
</dbReference>
<dbReference type="WBParaSite" id="TASK_0000165501-mRNA-1">
    <property type="protein sequence ID" value="TASK_0000165501-mRNA-1"/>
    <property type="gene ID" value="TASK_0000165501"/>
</dbReference>
<reference evidence="2 3" key="2">
    <citation type="submission" date="2018-11" db="EMBL/GenBank/DDBJ databases">
        <authorList>
            <consortium name="Pathogen Informatics"/>
        </authorList>
    </citation>
    <scope>NUCLEOTIDE SEQUENCE [LARGE SCALE GENOMIC DNA]</scope>
</reference>
<organism evidence="4">
    <name type="scientific">Taenia asiatica</name>
    <name type="common">Asian tapeworm</name>
    <dbReference type="NCBI Taxonomy" id="60517"/>
    <lineage>
        <taxon>Eukaryota</taxon>
        <taxon>Metazoa</taxon>
        <taxon>Spiralia</taxon>
        <taxon>Lophotrochozoa</taxon>
        <taxon>Platyhelminthes</taxon>
        <taxon>Cestoda</taxon>
        <taxon>Eucestoda</taxon>
        <taxon>Cyclophyllidea</taxon>
        <taxon>Taeniidae</taxon>
        <taxon>Taenia</taxon>
    </lineage>
</organism>
<evidence type="ECO:0000313" key="3">
    <source>
        <dbReference type="Proteomes" id="UP000282613"/>
    </source>
</evidence>
<evidence type="ECO:0000313" key="2">
    <source>
        <dbReference type="EMBL" id="VDK23426.1"/>
    </source>
</evidence>
<dbReference type="STRING" id="60517.A0A0R3VW61"/>
<keyword evidence="3" id="KW-1185">Reference proteome</keyword>